<dbReference type="EMBL" id="WOWB01000009">
    <property type="protein sequence ID" value="NLV08286.1"/>
    <property type="molecule type" value="Genomic_DNA"/>
</dbReference>
<evidence type="ECO:0008006" key="4">
    <source>
        <dbReference type="Google" id="ProtNLM"/>
    </source>
</evidence>
<dbReference type="InterPro" id="IPR036388">
    <property type="entry name" value="WH-like_DNA-bd_sf"/>
</dbReference>
<evidence type="ECO:0000313" key="3">
    <source>
        <dbReference type="Proteomes" id="UP000610611"/>
    </source>
</evidence>
<reference evidence="2" key="1">
    <citation type="submission" date="2019-12" db="EMBL/GenBank/DDBJ databases">
        <title>The whole-genome sequencing of Haloarcula japonica strain pws8.</title>
        <authorList>
            <person name="Verma D.K."/>
            <person name="Gopal K."/>
            <person name="Prasad E.S."/>
        </authorList>
    </citation>
    <scope>NUCLEOTIDE SEQUENCE</scope>
    <source>
        <strain evidence="2">Pws8</strain>
    </source>
</reference>
<evidence type="ECO:0000313" key="2">
    <source>
        <dbReference type="EMBL" id="NLV08286.1"/>
    </source>
</evidence>
<organism evidence="2 3">
    <name type="scientific">Haloarcula rubripromontorii</name>
    <dbReference type="NCBI Taxonomy" id="1705562"/>
    <lineage>
        <taxon>Archaea</taxon>
        <taxon>Methanobacteriati</taxon>
        <taxon>Methanobacteriota</taxon>
        <taxon>Stenosarchaea group</taxon>
        <taxon>Halobacteria</taxon>
        <taxon>Halobacteriales</taxon>
        <taxon>Haloarculaceae</taxon>
        <taxon>Haloarcula</taxon>
    </lineage>
</organism>
<feature type="region of interest" description="Disordered" evidence="1">
    <location>
        <begin position="1"/>
        <end position="26"/>
    </location>
</feature>
<dbReference type="Gene3D" id="1.10.10.10">
    <property type="entry name" value="Winged helix-like DNA-binding domain superfamily/Winged helix DNA-binding domain"/>
    <property type="match status" value="1"/>
</dbReference>
<dbReference type="SUPFAM" id="SSF46785">
    <property type="entry name" value="Winged helix' DNA-binding domain"/>
    <property type="match status" value="1"/>
</dbReference>
<protein>
    <recommendedName>
        <fullName evidence="4">Transcriptional regulator</fullName>
    </recommendedName>
</protein>
<dbReference type="Proteomes" id="UP000610611">
    <property type="component" value="Unassembled WGS sequence"/>
</dbReference>
<proteinExistence type="predicted"/>
<feature type="compositionally biased region" description="Low complexity" evidence="1">
    <location>
        <begin position="1"/>
        <end position="20"/>
    </location>
</feature>
<dbReference type="AlphaFoldDB" id="A0A847U6Q2"/>
<dbReference type="InterPro" id="IPR036390">
    <property type="entry name" value="WH_DNA-bd_sf"/>
</dbReference>
<gene>
    <name evidence="2" type="ORF">GOC83_19400</name>
</gene>
<accession>A0A847U6Q2</accession>
<name>A0A847U6Q2_9EURY</name>
<sequence length="101" mass="10686">MASGGSRSSTSPPSTTRGTPVIPRNPVCRSVPVAVSENNQEGLGVSDRHIRRTLAELEAKGLVESTTPSKRRQTYAVTEDGHETLAGMRASLNRALGVIDS</sequence>
<comment type="caution">
    <text evidence="2">The sequence shown here is derived from an EMBL/GenBank/DDBJ whole genome shotgun (WGS) entry which is preliminary data.</text>
</comment>
<evidence type="ECO:0000256" key="1">
    <source>
        <dbReference type="SAM" id="MobiDB-lite"/>
    </source>
</evidence>